<dbReference type="GO" id="GO:0006261">
    <property type="term" value="P:DNA-templated DNA replication"/>
    <property type="evidence" value="ECO:0007669"/>
    <property type="project" value="TreeGrafter"/>
</dbReference>
<reference evidence="13 14" key="1">
    <citation type="submission" date="2018-08" db="EMBL/GenBank/DDBJ databases">
        <title>Murine metabolic-syndrome-specific gut microbial biobank.</title>
        <authorList>
            <person name="Liu C."/>
        </authorList>
    </citation>
    <scope>NUCLEOTIDE SEQUENCE [LARGE SCALE GENOMIC DNA]</scope>
    <source>
        <strain evidence="13 14">583</strain>
    </source>
</reference>
<dbReference type="Proteomes" id="UP000467132">
    <property type="component" value="Unassembled WGS sequence"/>
</dbReference>
<dbReference type="OrthoDB" id="9810148at2"/>
<dbReference type="Pfam" id="PF20964">
    <property type="entry name" value="DnaX_C"/>
    <property type="match status" value="1"/>
</dbReference>
<dbReference type="SUPFAM" id="SSF48019">
    <property type="entry name" value="post-AAA+ oligomerization domain-like"/>
    <property type="match status" value="1"/>
</dbReference>
<dbReference type="InterPro" id="IPR012763">
    <property type="entry name" value="DNA_pol_III_sug/sutau_N"/>
</dbReference>
<dbReference type="Pfam" id="PF22608">
    <property type="entry name" value="DNAX_ATPase_lid"/>
    <property type="match status" value="1"/>
</dbReference>
<keyword evidence="14" id="KW-1185">Reference proteome</keyword>
<dbReference type="NCBIfam" id="NF004046">
    <property type="entry name" value="PRK05563.1"/>
    <property type="match status" value="1"/>
</dbReference>
<sequence length="556" mass="63432">MAFKALYRRFRPKTFSDVVGQDHVTKILKNQILNDNIAHAYLFSGTRGTGKTSTAKIFARAVNCTSDTDIPCNKCEVCKSILDDNIMDVVEMDAASNNSVDDIRDLKEKVKYPPSKGRYKVYIIDEVHMLSKGAFNALLKTLEEPPNHLIFILATTEVQKLPATILSRCQRYDFKRITVTQIVDTMKDILQDLNIDVEEKALQLIARNSDGAMRDALSILDQCISFADEKISYEYVLEVLGTVNNDIIFEMAENIIEKDLEASLKTVDNLISIGKDINQFIKDLISHFRNLMVSKSSDKLNDIIDGTDETINRFKEQSQNISLNRIISIIKLLSESEVSSKYSSQPRIILETTLMKMISVELDTSIESLLIRVNSLENKIKMGNIVVEESKSQEKREDKKKKTIKSKEILRKDIDKNKKEEVPIKETKLEEDTVHNKELNENININDIMKIWPDMLKRIKSEKISVQALLSEGNPHDIEGKTLYVLFKDGFGFHKDAVDKDDNKKYIENTLNSILNSNLNIKFMMEDEVSKKENVVDSLTQEVIDVFGADIVEIEE</sequence>
<dbReference type="CDD" id="cd18137">
    <property type="entry name" value="HLD_clamp_pol_III_gamma_tau"/>
    <property type="match status" value="1"/>
</dbReference>
<keyword evidence="4 13" id="KW-0548">Nucleotidyltransferase</keyword>
<evidence type="ECO:0000256" key="10">
    <source>
        <dbReference type="ARBA" id="ARBA00022932"/>
    </source>
</evidence>
<dbReference type="Gene3D" id="1.20.272.10">
    <property type="match status" value="1"/>
</dbReference>
<dbReference type="InterPro" id="IPR050238">
    <property type="entry name" value="DNA_Rep/Repair_Clamp_Loader"/>
</dbReference>
<dbReference type="FunFam" id="3.40.50.300:FF:000014">
    <property type="entry name" value="DNA polymerase III subunit gamma/tau"/>
    <property type="match status" value="1"/>
</dbReference>
<name>A0A845QW52_9CLOT</name>
<evidence type="ECO:0000256" key="7">
    <source>
        <dbReference type="ARBA" id="ARBA00022741"/>
    </source>
</evidence>
<evidence type="ECO:0000256" key="3">
    <source>
        <dbReference type="ARBA" id="ARBA00022679"/>
    </source>
</evidence>
<comment type="caution">
    <text evidence="13">The sequence shown here is derived from an EMBL/GenBank/DDBJ whole genome shotgun (WGS) entry which is preliminary data.</text>
</comment>
<accession>A0A845QW52</accession>
<evidence type="ECO:0000256" key="11">
    <source>
        <dbReference type="ARBA" id="ARBA00049244"/>
    </source>
</evidence>
<proteinExistence type="inferred from homology"/>
<dbReference type="InterPro" id="IPR045085">
    <property type="entry name" value="HLD_clamp_pol_III_gamma_tau"/>
</dbReference>
<dbReference type="PANTHER" id="PTHR11669">
    <property type="entry name" value="REPLICATION FACTOR C / DNA POLYMERASE III GAMMA-TAU SUBUNIT"/>
    <property type="match status" value="1"/>
</dbReference>
<comment type="similarity">
    <text evidence="1">Belongs to the DnaX/STICHEL family.</text>
</comment>
<dbReference type="InterPro" id="IPR027417">
    <property type="entry name" value="P-loop_NTPase"/>
</dbReference>
<dbReference type="RefSeq" id="WP_160196781.1">
    <property type="nucleotide sequence ID" value="NZ_QXXA01000005.1"/>
</dbReference>
<evidence type="ECO:0000256" key="2">
    <source>
        <dbReference type="ARBA" id="ARBA00012417"/>
    </source>
</evidence>
<evidence type="ECO:0000256" key="8">
    <source>
        <dbReference type="ARBA" id="ARBA00022833"/>
    </source>
</evidence>
<dbReference type="GO" id="GO:0003887">
    <property type="term" value="F:DNA-directed DNA polymerase activity"/>
    <property type="evidence" value="ECO:0007669"/>
    <property type="project" value="UniProtKB-KW"/>
</dbReference>
<dbReference type="Pfam" id="PF12169">
    <property type="entry name" value="DNA_pol3_gamma3"/>
    <property type="match status" value="1"/>
</dbReference>
<evidence type="ECO:0000313" key="14">
    <source>
        <dbReference type="Proteomes" id="UP000467132"/>
    </source>
</evidence>
<dbReference type="CDD" id="cd00009">
    <property type="entry name" value="AAA"/>
    <property type="match status" value="1"/>
</dbReference>
<keyword evidence="3 13" id="KW-0808">Transferase</keyword>
<dbReference type="NCBIfam" id="TIGR01128">
    <property type="entry name" value="holA"/>
    <property type="match status" value="1"/>
</dbReference>
<dbReference type="InterPro" id="IPR048448">
    <property type="entry name" value="DnaX-like_C"/>
</dbReference>
<dbReference type="FunFam" id="1.10.8.60:FF:000013">
    <property type="entry name" value="DNA polymerase III subunit gamma/tau"/>
    <property type="match status" value="1"/>
</dbReference>
<dbReference type="NCBIfam" id="TIGR02397">
    <property type="entry name" value="dnaX_nterm"/>
    <property type="match status" value="1"/>
</dbReference>
<dbReference type="AlphaFoldDB" id="A0A845QW52"/>
<evidence type="ECO:0000256" key="6">
    <source>
        <dbReference type="ARBA" id="ARBA00022723"/>
    </source>
</evidence>
<keyword evidence="8" id="KW-0862">Zinc</keyword>
<dbReference type="GO" id="GO:0046872">
    <property type="term" value="F:metal ion binding"/>
    <property type="evidence" value="ECO:0007669"/>
    <property type="project" value="UniProtKB-KW"/>
</dbReference>
<comment type="catalytic activity">
    <reaction evidence="11">
        <text>DNA(n) + a 2'-deoxyribonucleoside 5'-triphosphate = DNA(n+1) + diphosphate</text>
        <dbReference type="Rhea" id="RHEA:22508"/>
        <dbReference type="Rhea" id="RHEA-COMP:17339"/>
        <dbReference type="Rhea" id="RHEA-COMP:17340"/>
        <dbReference type="ChEBI" id="CHEBI:33019"/>
        <dbReference type="ChEBI" id="CHEBI:61560"/>
        <dbReference type="ChEBI" id="CHEBI:173112"/>
        <dbReference type="EC" id="2.7.7.7"/>
    </reaction>
</comment>
<organism evidence="13 14">
    <name type="scientific">Senegalia massiliensis</name>
    <dbReference type="NCBI Taxonomy" id="1720316"/>
    <lineage>
        <taxon>Bacteria</taxon>
        <taxon>Bacillati</taxon>
        <taxon>Bacillota</taxon>
        <taxon>Clostridia</taxon>
        <taxon>Eubacteriales</taxon>
        <taxon>Clostridiaceae</taxon>
        <taxon>Senegalia</taxon>
    </lineage>
</organism>
<dbReference type="InterPro" id="IPR022754">
    <property type="entry name" value="DNA_pol_III_gamma-3"/>
</dbReference>
<keyword evidence="6" id="KW-0479">Metal-binding</keyword>
<dbReference type="SUPFAM" id="SSF52540">
    <property type="entry name" value="P-loop containing nucleoside triphosphate hydrolases"/>
    <property type="match status" value="1"/>
</dbReference>
<dbReference type="GO" id="GO:0003677">
    <property type="term" value="F:DNA binding"/>
    <property type="evidence" value="ECO:0007669"/>
    <property type="project" value="InterPro"/>
</dbReference>
<evidence type="ECO:0000256" key="9">
    <source>
        <dbReference type="ARBA" id="ARBA00022840"/>
    </source>
</evidence>
<dbReference type="PANTHER" id="PTHR11669:SF0">
    <property type="entry name" value="PROTEIN STICHEL-LIKE 2"/>
    <property type="match status" value="1"/>
</dbReference>
<keyword evidence="7" id="KW-0547">Nucleotide-binding</keyword>
<dbReference type="Gene3D" id="1.10.8.60">
    <property type="match status" value="1"/>
</dbReference>
<evidence type="ECO:0000259" key="12">
    <source>
        <dbReference type="SMART" id="SM00382"/>
    </source>
</evidence>
<gene>
    <name evidence="13" type="primary">dnaX</name>
    <name evidence="13" type="ORF">D3Z33_05470</name>
</gene>
<dbReference type="GO" id="GO:0005524">
    <property type="term" value="F:ATP binding"/>
    <property type="evidence" value="ECO:0007669"/>
    <property type="project" value="UniProtKB-KW"/>
</dbReference>
<protein>
    <recommendedName>
        <fullName evidence="2">DNA-directed DNA polymerase</fullName>
        <ecNumber evidence="2">2.7.7.7</ecNumber>
    </recommendedName>
</protein>
<dbReference type="EC" id="2.7.7.7" evidence="2"/>
<feature type="domain" description="AAA+ ATPase" evidence="12">
    <location>
        <begin position="37"/>
        <end position="178"/>
    </location>
</feature>
<keyword evidence="9" id="KW-0067">ATP-binding</keyword>
<dbReference type="Pfam" id="PF13177">
    <property type="entry name" value="DNA_pol3_delta2"/>
    <property type="match status" value="1"/>
</dbReference>
<dbReference type="GO" id="GO:0009360">
    <property type="term" value="C:DNA polymerase III complex"/>
    <property type="evidence" value="ECO:0007669"/>
    <property type="project" value="InterPro"/>
</dbReference>
<dbReference type="Gene3D" id="3.40.50.300">
    <property type="entry name" value="P-loop containing nucleotide triphosphate hydrolases"/>
    <property type="match status" value="1"/>
</dbReference>
<evidence type="ECO:0000256" key="1">
    <source>
        <dbReference type="ARBA" id="ARBA00006360"/>
    </source>
</evidence>
<keyword evidence="10" id="KW-0239">DNA-directed DNA polymerase</keyword>
<evidence type="ECO:0000256" key="4">
    <source>
        <dbReference type="ARBA" id="ARBA00022695"/>
    </source>
</evidence>
<keyword evidence="5" id="KW-0235">DNA replication</keyword>
<dbReference type="InterPro" id="IPR008921">
    <property type="entry name" value="DNA_pol3_clamp-load_cplx_C"/>
</dbReference>
<dbReference type="EMBL" id="QXXA01000005">
    <property type="protein sequence ID" value="NBI06310.1"/>
    <property type="molecule type" value="Genomic_DNA"/>
</dbReference>
<evidence type="ECO:0000313" key="13">
    <source>
        <dbReference type="EMBL" id="NBI06310.1"/>
    </source>
</evidence>
<evidence type="ECO:0000256" key="5">
    <source>
        <dbReference type="ARBA" id="ARBA00022705"/>
    </source>
</evidence>
<dbReference type="SMART" id="SM00382">
    <property type="entry name" value="AAA"/>
    <property type="match status" value="1"/>
</dbReference>
<dbReference type="InterPro" id="IPR005790">
    <property type="entry name" value="DNA_polIII_delta"/>
</dbReference>
<dbReference type="InterPro" id="IPR003593">
    <property type="entry name" value="AAA+_ATPase"/>
</dbReference>